<dbReference type="PROSITE" id="PS50113">
    <property type="entry name" value="PAC"/>
    <property type="match status" value="1"/>
</dbReference>
<keyword evidence="8" id="KW-0902">Two-component regulatory system</keyword>
<feature type="domain" description="PAC" evidence="11">
    <location>
        <begin position="66"/>
        <end position="127"/>
    </location>
</feature>
<keyword evidence="4" id="KW-0808">Transferase</keyword>
<evidence type="ECO:0000256" key="1">
    <source>
        <dbReference type="ARBA" id="ARBA00000085"/>
    </source>
</evidence>
<feature type="domain" description="Histidine kinase" evidence="9">
    <location>
        <begin position="145"/>
        <end position="260"/>
    </location>
</feature>
<evidence type="ECO:0000256" key="2">
    <source>
        <dbReference type="ARBA" id="ARBA00012438"/>
    </source>
</evidence>
<name>X0VQ46_9ZZZZ</name>
<sequence length="260" mass="30360">MLRKSNKDWENSFNSLKDIMLIIDNNYNIEKVNNSGLKFFGKSKKDIIGKKCYKIIYDKDSPQEFCPFRKSMITKASESIDQYIKIYKKHFSIKISPVFNENGQIVKFIDILRDITERKIMEQELIKAKEKAEESDRLKSAFLANMSHEIRTPMNGILGFAELLKDRNLSVENKEEYTKIINELGNDLLQIINDILDISNIEANQVKIEIEECSVNTLLSELCMIFDSEKSKKNKTNIKIRINKAFEDKNSYIYADETRL</sequence>
<reference evidence="12" key="1">
    <citation type="journal article" date="2014" name="Front. Microbiol.">
        <title>High frequency of phylogenetically diverse reductive dehalogenase-homologous genes in deep subseafloor sedimentary metagenomes.</title>
        <authorList>
            <person name="Kawai M."/>
            <person name="Futagami T."/>
            <person name="Toyoda A."/>
            <person name="Takaki Y."/>
            <person name="Nishi S."/>
            <person name="Hori S."/>
            <person name="Arai W."/>
            <person name="Tsubouchi T."/>
            <person name="Morono Y."/>
            <person name="Uchiyama I."/>
            <person name="Ito T."/>
            <person name="Fujiyama A."/>
            <person name="Inagaki F."/>
            <person name="Takami H."/>
        </authorList>
    </citation>
    <scope>NUCLEOTIDE SEQUENCE</scope>
    <source>
        <strain evidence="12">Expedition CK06-06</strain>
    </source>
</reference>
<comment type="caution">
    <text evidence="12">The sequence shown here is derived from an EMBL/GenBank/DDBJ whole genome shotgun (WGS) entry which is preliminary data.</text>
</comment>
<dbReference type="EMBL" id="BARS01025311">
    <property type="protein sequence ID" value="GAG02691.1"/>
    <property type="molecule type" value="Genomic_DNA"/>
</dbReference>
<dbReference type="InterPro" id="IPR003661">
    <property type="entry name" value="HisK_dim/P_dom"/>
</dbReference>
<dbReference type="Pfam" id="PF13426">
    <property type="entry name" value="PAS_9"/>
    <property type="match status" value="1"/>
</dbReference>
<dbReference type="InterPro" id="IPR050736">
    <property type="entry name" value="Sensor_HK_Regulatory"/>
</dbReference>
<evidence type="ECO:0000259" key="10">
    <source>
        <dbReference type="PROSITE" id="PS50112"/>
    </source>
</evidence>
<evidence type="ECO:0000313" key="12">
    <source>
        <dbReference type="EMBL" id="GAG02691.1"/>
    </source>
</evidence>
<dbReference type="Gene3D" id="3.30.450.20">
    <property type="entry name" value="PAS domain"/>
    <property type="match status" value="1"/>
</dbReference>
<protein>
    <recommendedName>
        <fullName evidence="2">histidine kinase</fullName>
        <ecNumber evidence="2">2.7.13.3</ecNumber>
    </recommendedName>
</protein>
<gene>
    <name evidence="12" type="ORF">S01H1_40018</name>
</gene>
<evidence type="ECO:0000256" key="4">
    <source>
        <dbReference type="ARBA" id="ARBA00022679"/>
    </source>
</evidence>
<dbReference type="Gene3D" id="1.10.287.130">
    <property type="match status" value="1"/>
</dbReference>
<dbReference type="AlphaFoldDB" id="X0VQ46"/>
<dbReference type="SMART" id="SM00091">
    <property type="entry name" value="PAS"/>
    <property type="match status" value="1"/>
</dbReference>
<dbReference type="PANTHER" id="PTHR43711:SF31">
    <property type="entry name" value="HISTIDINE KINASE"/>
    <property type="match status" value="1"/>
</dbReference>
<keyword evidence="5" id="KW-0547">Nucleotide-binding</keyword>
<dbReference type="GO" id="GO:0000155">
    <property type="term" value="F:phosphorelay sensor kinase activity"/>
    <property type="evidence" value="ECO:0007669"/>
    <property type="project" value="InterPro"/>
</dbReference>
<dbReference type="NCBIfam" id="TIGR00229">
    <property type="entry name" value="sensory_box"/>
    <property type="match status" value="1"/>
</dbReference>
<dbReference type="PROSITE" id="PS50112">
    <property type="entry name" value="PAS"/>
    <property type="match status" value="1"/>
</dbReference>
<evidence type="ECO:0000259" key="11">
    <source>
        <dbReference type="PROSITE" id="PS50113"/>
    </source>
</evidence>
<keyword evidence="3" id="KW-0597">Phosphoprotein</keyword>
<dbReference type="InterPro" id="IPR036097">
    <property type="entry name" value="HisK_dim/P_sf"/>
</dbReference>
<evidence type="ECO:0000256" key="7">
    <source>
        <dbReference type="ARBA" id="ARBA00022840"/>
    </source>
</evidence>
<dbReference type="SUPFAM" id="SSF55785">
    <property type="entry name" value="PYP-like sensor domain (PAS domain)"/>
    <property type="match status" value="1"/>
</dbReference>
<evidence type="ECO:0000256" key="3">
    <source>
        <dbReference type="ARBA" id="ARBA00022553"/>
    </source>
</evidence>
<dbReference type="FunFam" id="1.10.287.130:FF:000002">
    <property type="entry name" value="Two-component osmosensing histidine kinase"/>
    <property type="match status" value="1"/>
</dbReference>
<dbReference type="CDD" id="cd00082">
    <property type="entry name" value="HisKA"/>
    <property type="match status" value="1"/>
</dbReference>
<dbReference type="SMART" id="SM00388">
    <property type="entry name" value="HisKA"/>
    <property type="match status" value="1"/>
</dbReference>
<dbReference type="GO" id="GO:0005524">
    <property type="term" value="F:ATP binding"/>
    <property type="evidence" value="ECO:0007669"/>
    <property type="project" value="UniProtKB-KW"/>
</dbReference>
<feature type="non-terminal residue" evidence="12">
    <location>
        <position position="260"/>
    </location>
</feature>
<dbReference type="InterPro" id="IPR000700">
    <property type="entry name" value="PAS-assoc_C"/>
</dbReference>
<dbReference type="InterPro" id="IPR000014">
    <property type="entry name" value="PAS"/>
</dbReference>
<feature type="domain" description="PAS" evidence="10">
    <location>
        <begin position="5"/>
        <end position="60"/>
    </location>
</feature>
<dbReference type="PANTHER" id="PTHR43711">
    <property type="entry name" value="TWO-COMPONENT HISTIDINE KINASE"/>
    <property type="match status" value="1"/>
</dbReference>
<dbReference type="InterPro" id="IPR005467">
    <property type="entry name" value="His_kinase_dom"/>
</dbReference>
<keyword evidence="7" id="KW-0067">ATP-binding</keyword>
<evidence type="ECO:0000256" key="5">
    <source>
        <dbReference type="ARBA" id="ARBA00022741"/>
    </source>
</evidence>
<dbReference type="PROSITE" id="PS50109">
    <property type="entry name" value="HIS_KIN"/>
    <property type="match status" value="1"/>
</dbReference>
<keyword evidence="6" id="KW-0418">Kinase</keyword>
<dbReference type="EC" id="2.7.13.3" evidence="2"/>
<evidence type="ECO:0000259" key="9">
    <source>
        <dbReference type="PROSITE" id="PS50109"/>
    </source>
</evidence>
<organism evidence="12">
    <name type="scientific">marine sediment metagenome</name>
    <dbReference type="NCBI Taxonomy" id="412755"/>
    <lineage>
        <taxon>unclassified sequences</taxon>
        <taxon>metagenomes</taxon>
        <taxon>ecological metagenomes</taxon>
    </lineage>
</organism>
<evidence type="ECO:0000256" key="8">
    <source>
        <dbReference type="ARBA" id="ARBA00023012"/>
    </source>
</evidence>
<proteinExistence type="predicted"/>
<evidence type="ECO:0000256" key="6">
    <source>
        <dbReference type="ARBA" id="ARBA00022777"/>
    </source>
</evidence>
<dbReference type="SUPFAM" id="SSF47384">
    <property type="entry name" value="Homodimeric domain of signal transducing histidine kinase"/>
    <property type="match status" value="1"/>
</dbReference>
<dbReference type="Pfam" id="PF00512">
    <property type="entry name" value="HisKA"/>
    <property type="match status" value="1"/>
</dbReference>
<accession>X0VQ46</accession>
<dbReference type="InterPro" id="IPR035965">
    <property type="entry name" value="PAS-like_dom_sf"/>
</dbReference>
<comment type="catalytic activity">
    <reaction evidence="1">
        <text>ATP + protein L-histidine = ADP + protein N-phospho-L-histidine.</text>
        <dbReference type="EC" id="2.7.13.3"/>
    </reaction>
</comment>
<dbReference type="CDD" id="cd00130">
    <property type="entry name" value="PAS"/>
    <property type="match status" value="1"/>
</dbReference>